<gene>
    <name evidence="1" type="ORF">PACLA_8A083113</name>
</gene>
<name>A0A6S7G6Z4_PARCT</name>
<keyword evidence="2" id="KW-1185">Reference proteome</keyword>
<evidence type="ECO:0000313" key="2">
    <source>
        <dbReference type="Proteomes" id="UP001152795"/>
    </source>
</evidence>
<dbReference type="Proteomes" id="UP001152795">
    <property type="component" value="Unassembled WGS sequence"/>
</dbReference>
<dbReference type="AlphaFoldDB" id="A0A6S7G6Z4"/>
<reference evidence="1" key="1">
    <citation type="submission" date="2020-04" db="EMBL/GenBank/DDBJ databases">
        <authorList>
            <person name="Alioto T."/>
            <person name="Alioto T."/>
            <person name="Gomez Garrido J."/>
        </authorList>
    </citation>
    <scope>NUCLEOTIDE SEQUENCE</scope>
    <source>
        <strain evidence="1">A484AB</strain>
    </source>
</reference>
<protein>
    <submittedName>
        <fullName evidence="1">Uncharacterized protein</fullName>
    </submittedName>
</protein>
<dbReference type="PANTHER" id="PTHR46791">
    <property type="entry name" value="EXPRESSED PROTEIN"/>
    <property type="match status" value="1"/>
</dbReference>
<dbReference type="EMBL" id="CACRXK020000705">
    <property type="protein sequence ID" value="CAB3984186.1"/>
    <property type="molecule type" value="Genomic_DNA"/>
</dbReference>
<proteinExistence type="predicted"/>
<dbReference type="PANTHER" id="PTHR46791:SF5">
    <property type="entry name" value="CLR5 DOMAIN-CONTAINING PROTEIN-RELATED"/>
    <property type="match status" value="1"/>
</dbReference>
<dbReference type="OrthoDB" id="2686689at2759"/>
<accession>A0A6S7G6Z4</accession>
<organism evidence="1 2">
    <name type="scientific">Paramuricea clavata</name>
    <name type="common">Red gorgonian</name>
    <name type="synonym">Violescent sea-whip</name>
    <dbReference type="NCBI Taxonomy" id="317549"/>
    <lineage>
        <taxon>Eukaryota</taxon>
        <taxon>Metazoa</taxon>
        <taxon>Cnidaria</taxon>
        <taxon>Anthozoa</taxon>
        <taxon>Octocorallia</taxon>
        <taxon>Malacalcyonacea</taxon>
        <taxon>Plexauridae</taxon>
        <taxon>Paramuricea</taxon>
    </lineage>
</organism>
<evidence type="ECO:0000313" key="1">
    <source>
        <dbReference type="EMBL" id="CAB3984186.1"/>
    </source>
</evidence>
<sequence length="231" mass="26714">MADTEGRQFVRDRIRNCILNILQQMQVAGDEGERLGNVHFRLEWLLNIVTRYYQTDLVQEEIVNLLREALRNLTEVCDCADNDVEAEAIFTGNRGRPSYNIPYEQVTFLVERRFSTKQMASILGVSECTVQRRLQHFGMSIRGTYATLTDQELDSTIQEILRVQPNTGNKRMTGHLAVRGVRIQQRRIRELMHRVDPEGTLIRALELNVINHRRYSGPLLWLSGILMATTN</sequence>
<comment type="caution">
    <text evidence="1">The sequence shown here is derived from an EMBL/GenBank/DDBJ whole genome shotgun (WGS) entry which is preliminary data.</text>
</comment>